<proteinExistence type="predicted"/>
<dbReference type="SUPFAM" id="SSF103088">
    <property type="entry name" value="OmpA-like"/>
    <property type="match status" value="1"/>
</dbReference>
<comment type="caution">
    <text evidence="3">The sequence shown here is derived from an EMBL/GenBank/DDBJ whole genome shotgun (WGS) entry which is preliminary data.</text>
</comment>
<dbReference type="Pfam" id="PF00691">
    <property type="entry name" value="OmpA"/>
    <property type="match status" value="1"/>
</dbReference>
<evidence type="ECO:0000313" key="4">
    <source>
        <dbReference type="Proteomes" id="UP000214600"/>
    </source>
</evidence>
<dbReference type="Proteomes" id="UP000214600">
    <property type="component" value="Unassembled WGS sequence"/>
</dbReference>
<keyword evidence="1" id="KW-0812">Transmembrane</keyword>
<dbReference type="InterPro" id="IPR006665">
    <property type="entry name" value="OmpA-like"/>
</dbReference>
<gene>
    <name evidence="3" type="ORF">CFB84_16685</name>
</gene>
<reference evidence="4" key="1">
    <citation type="submission" date="2017-06" db="EMBL/GenBank/DDBJ databases">
        <authorList>
            <person name="LiPuma J."/>
            <person name="Spilker T."/>
        </authorList>
    </citation>
    <scope>NUCLEOTIDE SEQUENCE [LARGE SCALE GENOMIC DNA]</scope>
    <source>
        <strain evidence="4">AU17325</strain>
    </source>
</reference>
<organism evidence="3 4">
    <name type="scientific">Burkholderia aenigmatica</name>
    <dbReference type="NCBI Taxonomy" id="2015348"/>
    <lineage>
        <taxon>Bacteria</taxon>
        <taxon>Pseudomonadati</taxon>
        <taxon>Pseudomonadota</taxon>
        <taxon>Betaproteobacteria</taxon>
        <taxon>Burkholderiales</taxon>
        <taxon>Burkholderiaceae</taxon>
        <taxon>Burkholderia</taxon>
        <taxon>Burkholderia cepacia complex</taxon>
    </lineage>
</organism>
<evidence type="ECO:0000259" key="2">
    <source>
        <dbReference type="Pfam" id="PF00691"/>
    </source>
</evidence>
<sequence>MDSSLVDALRKTSREWRSGMQIILRGISCVSISLAMLCASSTVFACSFALQYASKLERGVVSISNSDRVAIASLLSTVRGSAANDGPVVIYGYSDEYERNALTIARDRAIAVRTYLLDLGVSKDRIHTESRIWRSNSVIPPLERNQIEIEFVPACSSEGCENPCGTVSPAQKR</sequence>
<dbReference type="EMBL" id="NKFA01000006">
    <property type="protein sequence ID" value="OXI46437.1"/>
    <property type="molecule type" value="Genomic_DNA"/>
</dbReference>
<accession>A0A228IW31</accession>
<dbReference type="Gene3D" id="3.30.1330.60">
    <property type="entry name" value="OmpA-like domain"/>
    <property type="match status" value="1"/>
</dbReference>
<keyword evidence="1" id="KW-1133">Transmembrane helix</keyword>
<name>A0A228IW31_9BURK</name>
<dbReference type="InterPro" id="IPR036737">
    <property type="entry name" value="OmpA-like_sf"/>
</dbReference>
<dbReference type="OrthoDB" id="9020570at2"/>
<dbReference type="AlphaFoldDB" id="A0A228IW31"/>
<protein>
    <recommendedName>
        <fullName evidence="2">OmpA-like domain-containing protein</fullName>
    </recommendedName>
</protein>
<evidence type="ECO:0000313" key="3">
    <source>
        <dbReference type="EMBL" id="OXI46437.1"/>
    </source>
</evidence>
<keyword evidence="1" id="KW-0472">Membrane</keyword>
<feature type="transmembrane region" description="Helical" evidence="1">
    <location>
        <begin position="22"/>
        <end position="50"/>
    </location>
</feature>
<reference evidence="3 4" key="2">
    <citation type="submission" date="2017-08" db="EMBL/GenBank/DDBJ databases">
        <title>WGS of novel Burkholderia cepaca complex species.</title>
        <authorList>
            <person name="Lipuma J."/>
            <person name="Spilker T."/>
        </authorList>
    </citation>
    <scope>NUCLEOTIDE SEQUENCE [LARGE SCALE GENOMIC DNA]</scope>
    <source>
        <strain evidence="3 4">AU17325</strain>
    </source>
</reference>
<evidence type="ECO:0000256" key="1">
    <source>
        <dbReference type="SAM" id="Phobius"/>
    </source>
</evidence>
<feature type="domain" description="OmpA-like" evidence="2">
    <location>
        <begin position="59"/>
        <end position="131"/>
    </location>
</feature>
<dbReference type="RefSeq" id="WP_089451343.1">
    <property type="nucleotide sequence ID" value="NZ_NKFA01000006.1"/>
</dbReference>